<dbReference type="Gene3D" id="1.10.530.10">
    <property type="match status" value="1"/>
</dbReference>
<dbReference type="CDD" id="cd00254">
    <property type="entry name" value="LT-like"/>
    <property type="match status" value="1"/>
</dbReference>
<proteinExistence type="inferred from homology"/>
<dbReference type="PANTHER" id="PTHR37423">
    <property type="entry name" value="SOLUBLE LYTIC MUREIN TRANSGLYCOSYLASE-RELATED"/>
    <property type="match status" value="1"/>
</dbReference>
<dbReference type="EMBL" id="JAAAMG010000035">
    <property type="protein sequence ID" value="NDW07656.1"/>
    <property type="molecule type" value="Genomic_DNA"/>
</dbReference>
<evidence type="ECO:0000259" key="3">
    <source>
        <dbReference type="Pfam" id="PF01464"/>
    </source>
</evidence>
<gene>
    <name evidence="4" type="ORF">GTK09_24910</name>
</gene>
<dbReference type="InterPro" id="IPR008258">
    <property type="entry name" value="Transglycosylase_SLT_dom_1"/>
</dbReference>
<evidence type="ECO:0000313" key="4">
    <source>
        <dbReference type="EMBL" id="NDW07656.1"/>
    </source>
</evidence>
<dbReference type="AlphaFoldDB" id="A0A6N9TC54"/>
<dbReference type="SUPFAM" id="SSF53955">
    <property type="entry name" value="Lysozyme-like"/>
    <property type="match status" value="1"/>
</dbReference>
<accession>A0A6N9TC54</accession>
<feature type="domain" description="Transglycosylase SLT" evidence="3">
    <location>
        <begin position="88"/>
        <end position="186"/>
    </location>
</feature>
<name>A0A6N9TC54_9HYPH</name>
<dbReference type="PANTHER" id="PTHR37423:SF2">
    <property type="entry name" value="MEMBRANE-BOUND LYTIC MUREIN TRANSGLYCOSYLASE C"/>
    <property type="match status" value="1"/>
</dbReference>
<reference evidence="4 5" key="1">
    <citation type="submission" date="2020-01" db="EMBL/GenBank/DDBJ databases">
        <title>Jiella pacifica sp. nov.</title>
        <authorList>
            <person name="Xue Z."/>
            <person name="Zhu S."/>
            <person name="Chen J."/>
            <person name="Yang J."/>
        </authorList>
    </citation>
    <scope>NUCLEOTIDE SEQUENCE [LARGE SCALE GENOMIC DNA]</scope>
    <source>
        <strain evidence="4 5">40Bstr34</strain>
    </source>
</reference>
<evidence type="ECO:0000256" key="2">
    <source>
        <dbReference type="ARBA" id="ARBA00009387"/>
    </source>
</evidence>
<comment type="similarity">
    <text evidence="1">Belongs to the transglycosylase Slt family.</text>
</comment>
<sequence length="284" mass="30166">MAEAGMVMDADTASATGAGWRAFGPLPCTKTTLAPLGRNQSRRWSTSGRWPLLLLPGLLLAIASPSMGRAQVFPQERATPTDPIGAAIAEASRRFTIPLHWIRAVIATESNGNAHAVSPAGAMGLMQVMPSTWQEMRTRLALGSDPFDPHDNILAGTAYLHAMLDRYGSPGFLAAYNAGPQRYEENLLLSRPLPDETRAYVAELAPMIGSEAADSFAEGAIAPVDWTQSPLFIRRYDTAPAAAPRHAAGQTGAAAAVPLRRQFSPVKPASDGLFVPIASADKQP</sequence>
<evidence type="ECO:0000256" key="1">
    <source>
        <dbReference type="ARBA" id="ARBA00007734"/>
    </source>
</evidence>
<dbReference type="Proteomes" id="UP000469011">
    <property type="component" value="Unassembled WGS sequence"/>
</dbReference>
<organism evidence="4 5">
    <name type="scientific">Jiella pacifica</name>
    <dbReference type="NCBI Taxonomy" id="2696469"/>
    <lineage>
        <taxon>Bacteria</taxon>
        <taxon>Pseudomonadati</taxon>
        <taxon>Pseudomonadota</taxon>
        <taxon>Alphaproteobacteria</taxon>
        <taxon>Hyphomicrobiales</taxon>
        <taxon>Aurantimonadaceae</taxon>
        <taxon>Jiella</taxon>
    </lineage>
</organism>
<protein>
    <submittedName>
        <fullName evidence="4">Transglycosylase SLT domain-containing protein</fullName>
    </submittedName>
</protein>
<keyword evidence="5" id="KW-1185">Reference proteome</keyword>
<dbReference type="InterPro" id="IPR023346">
    <property type="entry name" value="Lysozyme-like_dom_sf"/>
</dbReference>
<comment type="caution">
    <text evidence="4">The sequence shown here is derived from an EMBL/GenBank/DDBJ whole genome shotgun (WGS) entry which is preliminary data.</text>
</comment>
<dbReference type="Pfam" id="PF01464">
    <property type="entry name" value="SLT"/>
    <property type="match status" value="1"/>
</dbReference>
<evidence type="ECO:0000313" key="5">
    <source>
        <dbReference type="Proteomes" id="UP000469011"/>
    </source>
</evidence>
<comment type="similarity">
    <text evidence="2">Belongs to the virb1 family.</text>
</comment>